<evidence type="ECO:0000256" key="1">
    <source>
        <dbReference type="ARBA" id="ARBA00000085"/>
    </source>
</evidence>
<dbReference type="SUPFAM" id="SSF47384">
    <property type="entry name" value="Homodimeric domain of signal transducing histidine kinase"/>
    <property type="match status" value="1"/>
</dbReference>
<dbReference type="InterPro" id="IPR003661">
    <property type="entry name" value="HisK_dim/P_dom"/>
</dbReference>
<dbReference type="Gene3D" id="1.10.287.130">
    <property type="match status" value="1"/>
</dbReference>
<evidence type="ECO:0000256" key="4">
    <source>
        <dbReference type="ARBA" id="ARBA00022475"/>
    </source>
</evidence>
<feature type="domain" description="HAMP" evidence="12">
    <location>
        <begin position="175"/>
        <end position="227"/>
    </location>
</feature>
<keyword evidence="5" id="KW-0597">Phosphoprotein</keyword>
<evidence type="ECO:0000256" key="7">
    <source>
        <dbReference type="ARBA" id="ARBA00022741"/>
    </source>
</evidence>
<dbReference type="Gene3D" id="3.30.565.10">
    <property type="entry name" value="Histidine kinase-like ATPase, C-terminal domain"/>
    <property type="match status" value="1"/>
</dbReference>
<sequence length="439" mass="48297">MSAIQPAPAAPKAGLFQRFSRGLPRLYFSFYVALLVVLLLFAMAVLQSWGRSGGPLERSNATLSRVMMNVLAPLDAPHAQQQAALEKVAAGLNAHMTLYTRDWRPLAVVGDLIPARHWRQRGITGPPPESYVRLPDGRRLLSSEPLGFIRPKAALQNTMLMLALVIGVAAFPLVRRLTKRLERLQQGVESLGAGDLTARVKVEGNDEVARLAQSFNGAADKIEQLVGAHKTLLANASHELRTPLARIRLALELVKDNVDPKRRAGLEQDIAELNDLLDEILLASRLGALTDTTQYEEIDLLALAAEECARYDEALLDGQSAVLQGDPRLLRRLLRNLLENAYRHGVPPVHVTIAAQAGEKHGMARLLVWDQGPGIPEEEFERVFEPFYRRRNTRDNSGAGLGLALIRQIARRHGGEARCVLRGDGGSSFEITLPLPSNR</sequence>
<dbReference type="SMART" id="SM00304">
    <property type="entry name" value="HAMP"/>
    <property type="match status" value="1"/>
</dbReference>
<evidence type="ECO:0000259" key="11">
    <source>
        <dbReference type="PROSITE" id="PS50109"/>
    </source>
</evidence>
<evidence type="ECO:0000256" key="2">
    <source>
        <dbReference type="ARBA" id="ARBA00004651"/>
    </source>
</evidence>
<dbReference type="PANTHER" id="PTHR44936">
    <property type="entry name" value="SENSOR PROTEIN CREC"/>
    <property type="match status" value="1"/>
</dbReference>
<comment type="catalytic activity">
    <reaction evidence="1">
        <text>ATP + protein L-histidine = ADP + protein N-phospho-L-histidine.</text>
        <dbReference type="EC" id="2.7.13.3"/>
    </reaction>
</comment>
<dbReference type="CDD" id="cd06225">
    <property type="entry name" value="HAMP"/>
    <property type="match status" value="1"/>
</dbReference>
<proteinExistence type="predicted"/>
<dbReference type="GO" id="GO:0005524">
    <property type="term" value="F:ATP binding"/>
    <property type="evidence" value="ECO:0007669"/>
    <property type="project" value="UniProtKB-KW"/>
</dbReference>
<dbReference type="Pfam" id="PF00512">
    <property type="entry name" value="HisKA"/>
    <property type="match status" value="1"/>
</dbReference>
<keyword evidence="10" id="KW-0472">Membrane</keyword>
<dbReference type="InterPro" id="IPR003660">
    <property type="entry name" value="HAMP_dom"/>
</dbReference>
<dbReference type="PANTHER" id="PTHR44936:SF10">
    <property type="entry name" value="SENSOR PROTEIN RSTB"/>
    <property type="match status" value="1"/>
</dbReference>
<keyword evidence="8" id="KW-0418">Kinase</keyword>
<evidence type="ECO:0000256" key="8">
    <source>
        <dbReference type="ARBA" id="ARBA00022777"/>
    </source>
</evidence>
<dbReference type="SUPFAM" id="SSF55874">
    <property type="entry name" value="ATPase domain of HSP90 chaperone/DNA topoisomerase II/histidine kinase"/>
    <property type="match status" value="1"/>
</dbReference>
<dbReference type="InterPro" id="IPR036097">
    <property type="entry name" value="HisK_dim/P_sf"/>
</dbReference>
<evidence type="ECO:0000256" key="3">
    <source>
        <dbReference type="ARBA" id="ARBA00012438"/>
    </source>
</evidence>
<dbReference type="InterPro" id="IPR003594">
    <property type="entry name" value="HATPase_dom"/>
</dbReference>
<feature type="transmembrane region" description="Helical" evidence="10">
    <location>
        <begin position="26"/>
        <end position="46"/>
    </location>
</feature>
<evidence type="ECO:0000256" key="9">
    <source>
        <dbReference type="ARBA" id="ARBA00022840"/>
    </source>
</evidence>
<keyword evidence="6" id="KW-0808">Transferase</keyword>
<dbReference type="InterPro" id="IPR036890">
    <property type="entry name" value="HATPase_C_sf"/>
</dbReference>
<dbReference type="InterPro" id="IPR005467">
    <property type="entry name" value="His_kinase_dom"/>
</dbReference>
<evidence type="ECO:0000259" key="12">
    <source>
        <dbReference type="PROSITE" id="PS50885"/>
    </source>
</evidence>
<evidence type="ECO:0000313" key="13">
    <source>
        <dbReference type="EMBL" id="WQH02857.1"/>
    </source>
</evidence>
<dbReference type="RefSeq" id="WP_019920286.1">
    <property type="nucleotide sequence ID" value="NZ_CP140152.1"/>
</dbReference>
<dbReference type="EC" id="2.7.13.3" evidence="3"/>
<dbReference type="SUPFAM" id="SSF158472">
    <property type="entry name" value="HAMP domain-like"/>
    <property type="match status" value="1"/>
</dbReference>
<name>A0ABZ0XUF4_9BURK</name>
<keyword evidence="4" id="KW-1003">Cell membrane</keyword>
<protein>
    <recommendedName>
        <fullName evidence="3">histidine kinase</fullName>
        <ecNumber evidence="3">2.7.13.3</ecNumber>
    </recommendedName>
</protein>
<dbReference type="Pfam" id="PF02518">
    <property type="entry name" value="HATPase_c"/>
    <property type="match status" value="1"/>
</dbReference>
<evidence type="ECO:0000313" key="14">
    <source>
        <dbReference type="Proteomes" id="UP001326110"/>
    </source>
</evidence>
<dbReference type="PROSITE" id="PS50885">
    <property type="entry name" value="HAMP"/>
    <property type="match status" value="1"/>
</dbReference>
<dbReference type="CDD" id="cd00082">
    <property type="entry name" value="HisKA"/>
    <property type="match status" value="1"/>
</dbReference>
<evidence type="ECO:0000256" key="5">
    <source>
        <dbReference type="ARBA" id="ARBA00022553"/>
    </source>
</evidence>
<dbReference type="EMBL" id="CP140152">
    <property type="protein sequence ID" value="WQH02857.1"/>
    <property type="molecule type" value="Genomic_DNA"/>
</dbReference>
<comment type="subcellular location">
    <subcellularLocation>
        <location evidence="2">Cell membrane</location>
        <topology evidence="2">Multi-pass membrane protein</topology>
    </subcellularLocation>
</comment>
<dbReference type="Proteomes" id="UP001326110">
    <property type="component" value="Chromosome"/>
</dbReference>
<feature type="domain" description="Histidine kinase" evidence="11">
    <location>
        <begin position="235"/>
        <end position="437"/>
    </location>
</feature>
<gene>
    <name evidence="13" type="ORF">SR858_17520</name>
</gene>
<keyword evidence="10" id="KW-0812">Transmembrane</keyword>
<dbReference type="PROSITE" id="PS50109">
    <property type="entry name" value="HIS_KIN"/>
    <property type="match status" value="1"/>
</dbReference>
<keyword evidence="10" id="KW-1133">Transmembrane helix</keyword>
<keyword evidence="7" id="KW-0547">Nucleotide-binding</keyword>
<dbReference type="Gene3D" id="1.10.8.500">
    <property type="entry name" value="HAMP domain in histidine kinase"/>
    <property type="match status" value="1"/>
</dbReference>
<dbReference type="SMART" id="SM00388">
    <property type="entry name" value="HisKA"/>
    <property type="match status" value="1"/>
</dbReference>
<dbReference type="PRINTS" id="PR00344">
    <property type="entry name" value="BCTRLSENSOR"/>
</dbReference>
<dbReference type="InterPro" id="IPR004358">
    <property type="entry name" value="Sig_transdc_His_kin-like_C"/>
</dbReference>
<keyword evidence="14" id="KW-1185">Reference proteome</keyword>
<accession>A0ABZ0XUF4</accession>
<evidence type="ECO:0000256" key="6">
    <source>
        <dbReference type="ARBA" id="ARBA00022679"/>
    </source>
</evidence>
<dbReference type="CDD" id="cd00075">
    <property type="entry name" value="HATPase"/>
    <property type="match status" value="1"/>
</dbReference>
<dbReference type="InterPro" id="IPR050980">
    <property type="entry name" value="2C_sensor_his_kinase"/>
</dbReference>
<evidence type="ECO:0000256" key="10">
    <source>
        <dbReference type="SAM" id="Phobius"/>
    </source>
</evidence>
<keyword evidence="9 13" id="KW-0067">ATP-binding</keyword>
<dbReference type="Pfam" id="PF00672">
    <property type="entry name" value="HAMP"/>
    <property type="match status" value="1"/>
</dbReference>
<reference evidence="13 14" key="1">
    <citation type="submission" date="2023-11" db="EMBL/GenBank/DDBJ databases">
        <title>MicrobeMod: A computational toolkit for identifying prokaryotic methylation and restriction-modification with nanopore sequencing.</title>
        <authorList>
            <person name="Crits-Christoph A."/>
            <person name="Kang S.C."/>
            <person name="Lee H."/>
            <person name="Ostrov N."/>
        </authorList>
    </citation>
    <scope>NUCLEOTIDE SEQUENCE [LARGE SCALE GENOMIC DNA]</scope>
    <source>
        <strain evidence="13 14">ATCC 25935</strain>
    </source>
</reference>
<organism evidence="13 14">
    <name type="scientific">Duganella zoogloeoides</name>
    <dbReference type="NCBI Taxonomy" id="75659"/>
    <lineage>
        <taxon>Bacteria</taxon>
        <taxon>Pseudomonadati</taxon>
        <taxon>Pseudomonadota</taxon>
        <taxon>Betaproteobacteria</taxon>
        <taxon>Burkholderiales</taxon>
        <taxon>Oxalobacteraceae</taxon>
        <taxon>Telluria group</taxon>
        <taxon>Duganella</taxon>
    </lineage>
</organism>
<dbReference type="SMART" id="SM00387">
    <property type="entry name" value="HATPase_c"/>
    <property type="match status" value="1"/>
</dbReference>